<accession>A0ABS4EZ55</accession>
<dbReference type="EMBL" id="JAGGJZ010000002">
    <property type="protein sequence ID" value="MBP1889274.1"/>
    <property type="molecule type" value="Genomic_DNA"/>
</dbReference>
<reference evidence="2 3" key="1">
    <citation type="submission" date="2021-03" db="EMBL/GenBank/DDBJ databases">
        <title>Genomic Encyclopedia of Type Strains, Phase IV (KMG-IV): sequencing the most valuable type-strain genomes for metagenomic binning, comparative biology and taxonomic classification.</title>
        <authorList>
            <person name="Goeker M."/>
        </authorList>
    </citation>
    <scope>NUCLEOTIDE SEQUENCE [LARGE SCALE GENOMIC DNA]</scope>
    <source>
        <strain evidence="2 3">DSM 3984</strain>
    </source>
</reference>
<dbReference type="RefSeq" id="WP_209795987.1">
    <property type="nucleotide sequence ID" value="NZ_JAGGJZ010000002.1"/>
</dbReference>
<proteinExistence type="predicted"/>
<dbReference type="InterPro" id="IPR051316">
    <property type="entry name" value="Zinc-reg_GTPase_activator"/>
</dbReference>
<dbReference type="PANTHER" id="PTHR13748:SF62">
    <property type="entry name" value="COBW DOMAIN-CONTAINING PROTEIN"/>
    <property type="match status" value="1"/>
</dbReference>
<keyword evidence="3" id="KW-1185">Reference proteome</keyword>
<comment type="caution">
    <text evidence="2">The sequence shown here is derived from an EMBL/GenBank/DDBJ whole genome shotgun (WGS) entry which is preliminary data.</text>
</comment>
<evidence type="ECO:0000313" key="2">
    <source>
        <dbReference type="EMBL" id="MBP1889274.1"/>
    </source>
</evidence>
<dbReference type="InterPro" id="IPR003495">
    <property type="entry name" value="CobW/HypB/UreG_nucleotide-bd"/>
</dbReference>
<protein>
    <submittedName>
        <fullName evidence="2">G3E family GTPase</fullName>
    </submittedName>
</protein>
<evidence type="ECO:0000313" key="3">
    <source>
        <dbReference type="Proteomes" id="UP000783390"/>
    </source>
</evidence>
<dbReference type="Proteomes" id="UP000783390">
    <property type="component" value="Unassembled WGS sequence"/>
</dbReference>
<dbReference type="PANTHER" id="PTHR13748">
    <property type="entry name" value="COBW-RELATED"/>
    <property type="match status" value="1"/>
</dbReference>
<gene>
    <name evidence="2" type="ORF">J2Z53_000855</name>
</gene>
<organism evidence="2 3">
    <name type="scientific">Clostridium moniliforme</name>
    <dbReference type="NCBI Taxonomy" id="39489"/>
    <lineage>
        <taxon>Bacteria</taxon>
        <taxon>Bacillati</taxon>
        <taxon>Bacillota</taxon>
        <taxon>Clostridia</taxon>
        <taxon>Eubacteriales</taxon>
        <taxon>Clostridiaceae</taxon>
        <taxon>Clostridium</taxon>
    </lineage>
</organism>
<name>A0ABS4EZ55_9CLOT</name>
<evidence type="ECO:0000259" key="1">
    <source>
        <dbReference type="Pfam" id="PF02492"/>
    </source>
</evidence>
<dbReference type="Gene3D" id="3.40.50.300">
    <property type="entry name" value="P-loop containing nucleotide triphosphate hydrolases"/>
    <property type="match status" value="1"/>
</dbReference>
<dbReference type="SUPFAM" id="SSF52540">
    <property type="entry name" value="P-loop containing nucleoside triphosphate hydrolases"/>
    <property type="match status" value="1"/>
</dbReference>
<sequence>MFNKTNIELVTGFLDCGKTTFINSLLSKTLIKSEKIVILLFENGEGKIDEKYSLDSNIAIEYFPPTKEINFKLLNYFRRKYHPNRIIIEFNGSRDLNELLTMVNSKDFKRVFKIKEIVNIIDSKLFPIYLNNMGSIIISPIKHGNIILINNKSKVSYESLNNIKKTIKLLNRKAYIIDFESVSNLNSKIQKSSLFYKDFFTILQILTKDSKEIQR</sequence>
<dbReference type="Pfam" id="PF02492">
    <property type="entry name" value="cobW"/>
    <property type="match status" value="1"/>
</dbReference>
<dbReference type="InterPro" id="IPR027417">
    <property type="entry name" value="P-loop_NTPase"/>
</dbReference>
<feature type="domain" description="CobW/HypB/UreG nucleotide-binding" evidence="1">
    <location>
        <begin position="9"/>
        <end position="177"/>
    </location>
</feature>